<dbReference type="InterPro" id="IPR041588">
    <property type="entry name" value="Integrase_H2C2"/>
</dbReference>
<evidence type="ECO:0000313" key="2">
    <source>
        <dbReference type="EMBL" id="KAG8238353.1"/>
    </source>
</evidence>
<dbReference type="InterPro" id="IPR008042">
    <property type="entry name" value="Retrotrans_Pao"/>
</dbReference>
<proteinExistence type="predicted"/>
<dbReference type="Pfam" id="PF05380">
    <property type="entry name" value="Peptidase_A17"/>
    <property type="match status" value="1"/>
</dbReference>
<keyword evidence="3" id="KW-1185">Reference proteome</keyword>
<sequence length="617" mass="70183">MTFPNLKNFAVSSLTMRFDSPAIVTTPIQGVKIPTNDRVDINIDPTNDLLTGADTLEGAMPIRDKIIDLLKRGGFDIRQWASNHHHVLDNIHEKIFDLDCAVQEEPIFKTLGVTWNSHLDKFFFSVNSTMASERVTKRSILSKIARNFDPLGLLGPVTLVAKIFMQDCWKAGVDWDESVPQNLHSKWTAYVKQLELVHDLAIDRCILIRNPKRIEIHGFCDASDVGYGACLYIRSINSQGHTLIRLSCSKARVAPLKKATIPRLELCGAQVLAHLYSEARSSLIFQIDKIIFWSDSTIVLQWLKKPSQKLPQFEADALSRGQSPAEFIQNQSWFNGPSWLTKPECEWPQSLEINVSELPVPPKNSVFLTSNKTYEIVTSDLFSRFSSYSDMLKNHLYHNNPVVPDEINYAERNVIKLIQREQYLEDIHCLLKNRPVSSSKLAAFNPFLDEHGILCVGGRLLNSKVPSDQKTPILLPSRHYVTDLIIRETHLRTNHFGIRGTLATLRQQFWLFDGKNQVRNVIRQCVTCIRHRPVPLQAQMGNLPKSRVEASHAFDHTGVDFFSPISIKEKKYRNTKTLKAYGCVFICMVTKALWILSSVSDKVVLLSFVINLENLRV</sequence>
<accession>A0A8K0PB02</accession>
<dbReference type="Gene3D" id="1.10.340.70">
    <property type="match status" value="1"/>
</dbReference>
<dbReference type="Pfam" id="PF17921">
    <property type="entry name" value="Integrase_H2C2"/>
    <property type="match status" value="1"/>
</dbReference>
<protein>
    <recommendedName>
        <fullName evidence="1">Integrase zinc-binding domain-containing protein</fullName>
    </recommendedName>
</protein>
<dbReference type="OrthoDB" id="6432478at2759"/>
<feature type="domain" description="Integrase zinc-binding" evidence="1">
    <location>
        <begin position="483"/>
        <end position="533"/>
    </location>
</feature>
<gene>
    <name evidence="2" type="ORF">J437_LFUL017246</name>
</gene>
<dbReference type="PANTHER" id="PTHR47331">
    <property type="entry name" value="PHD-TYPE DOMAIN-CONTAINING PROTEIN"/>
    <property type="match status" value="1"/>
</dbReference>
<reference evidence="2" key="2">
    <citation type="submission" date="2017-10" db="EMBL/GenBank/DDBJ databases">
        <title>Ladona fulva Genome sequencing and assembly.</title>
        <authorList>
            <person name="Murali S."/>
            <person name="Richards S."/>
            <person name="Bandaranaike D."/>
            <person name="Bellair M."/>
            <person name="Blankenburg K."/>
            <person name="Chao H."/>
            <person name="Dinh H."/>
            <person name="Doddapaneni H."/>
            <person name="Dugan-Rocha S."/>
            <person name="Elkadiri S."/>
            <person name="Gnanaolivu R."/>
            <person name="Hernandez B."/>
            <person name="Skinner E."/>
            <person name="Javaid M."/>
            <person name="Lee S."/>
            <person name="Li M."/>
            <person name="Ming W."/>
            <person name="Munidasa M."/>
            <person name="Muniz J."/>
            <person name="Nguyen L."/>
            <person name="Hughes D."/>
            <person name="Osuji N."/>
            <person name="Pu L.-L."/>
            <person name="Puazo M."/>
            <person name="Qu C."/>
            <person name="Quiroz J."/>
            <person name="Raj R."/>
            <person name="Weissenberger G."/>
            <person name="Xin Y."/>
            <person name="Zou X."/>
            <person name="Han Y."/>
            <person name="Worley K."/>
            <person name="Muzny D."/>
            <person name="Gibbs R."/>
        </authorList>
    </citation>
    <scope>NUCLEOTIDE SEQUENCE</scope>
    <source>
        <strain evidence="2">Sampled in the wild</strain>
    </source>
</reference>
<dbReference type="AlphaFoldDB" id="A0A8K0PB02"/>
<reference evidence="2" key="1">
    <citation type="submission" date="2013-04" db="EMBL/GenBank/DDBJ databases">
        <authorList>
            <person name="Qu J."/>
            <person name="Murali S.C."/>
            <person name="Bandaranaike D."/>
            <person name="Bellair M."/>
            <person name="Blankenburg K."/>
            <person name="Chao H."/>
            <person name="Dinh H."/>
            <person name="Doddapaneni H."/>
            <person name="Downs B."/>
            <person name="Dugan-Rocha S."/>
            <person name="Elkadiri S."/>
            <person name="Gnanaolivu R.D."/>
            <person name="Hernandez B."/>
            <person name="Javaid M."/>
            <person name="Jayaseelan J.C."/>
            <person name="Lee S."/>
            <person name="Li M."/>
            <person name="Ming W."/>
            <person name="Munidasa M."/>
            <person name="Muniz J."/>
            <person name="Nguyen L."/>
            <person name="Ongeri F."/>
            <person name="Osuji N."/>
            <person name="Pu L.-L."/>
            <person name="Puazo M."/>
            <person name="Qu C."/>
            <person name="Quiroz J."/>
            <person name="Raj R."/>
            <person name="Weissenberger G."/>
            <person name="Xin Y."/>
            <person name="Zou X."/>
            <person name="Han Y."/>
            <person name="Richards S."/>
            <person name="Worley K."/>
            <person name="Muzny D."/>
            <person name="Gibbs R."/>
        </authorList>
    </citation>
    <scope>NUCLEOTIDE SEQUENCE</scope>
    <source>
        <strain evidence="2">Sampled in the wild</strain>
    </source>
</reference>
<evidence type="ECO:0000259" key="1">
    <source>
        <dbReference type="Pfam" id="PF17921"/>
    </source>
</evidence>
<dbReference type="Proteomes" id="UP000792457">
    <property type="component" value="Unassembled WGS sequence"/>
</dbReference>
<organism evidence="2 3">
    <name type="scientific">Ladona fulva</name>
    <name type="common">Scarce chaser dragonfly</name>
    <name type="synonym">Libellula fulva</name>
    <dbReference type="NCBI Taxonomy" id="123851"/>
    <lineage>
        <taxon>Eukaryota</taxon>
        <taxon>Metazoa</taxon>
        <taxon>Ecdysozoa</taxon>
        <taxon>Arthropoda</taxon>
        <taxon>Hexapoda</taxon>
        <taxon>Insecta</taxon>
        <taxon>Pterygota</taxon>
        <taxon>Palaeoptera</taxon>
        <taxon>Odonata</taxon>
        <taxon>Epiprocta</taxon>
        <taxon>Anisoptera</taxon>
        <taxon>Libelluloidea</taxon>
        <taxon>Libellulidae</taxon>
        <taxon>Ladona</taxon>
    </lineage>
</organism>
<comment type="caution">
    <text evidence="2">The sequence shown here is derived from an EMBL/GenBank/DDBJ whole genome shotgun (WGS) entry which is preliminary data.</text>
</comment>
<name>A0A8K0PB02_LADFU</name>
<dbReference type="EMBL" id="KZ309339">
    <property type="protein sequence ID" value="KAG8238353.1"/>
    <property type="molecule type" value="Genomic_DNA"/>
</dbReference>
<evidence type="ECO:0000313" key="3">
    <source>
        <dbReference type="Proteomes" id="UP000792457"/>
    </source>
</evidence>